<protein>
    <submittedName>
        <fullName evidence="1">Uncharacterized protein</fullName>
    </submittedName>
</protein>
<evidence type="ECO:0000313" key="1">
    <source>
        <dbReference type="EMBL" id="MFC6767424.1"/>
    </source>
</evidence>
<accession>A0ABD5SQU8</accession>
<sequence length="62" mass="6541">MATVLEGADGPIVVDPGVVDRRGSYGLDIDLAYPLSGHFAARVDRGTLERSTADGVVAWRQA</sequence>
<keyword evidence="2" id="KW-1185">Reference proteome</keyword>
<evidence type="ECO:0000313" key="2">
    <source>
        <dbReference type="Proteomes" id="UP001596383"/>
    </source>
</evidence>
<name>A0ABD5SQU8_9EURY</name>
<reference evidence="1 2" key="1">
    <citation type="journal article" date="2019" name="Int. J. Syst. Evol. Microbiol.">
        <title>The Global Catalogue of Microorganisms (GCM) 10K type strain sequencing project: providing services to taxonomists for standard genome sequencing and annotation.</title>
        <authorList>
            <consortium name="The Broad Institute Genomics Platform"/>
            <consortium name="The Broad Institute Genome Sequencing Center for Infectious Disease"/>
            <person name="Wu L."/>
            <person name="Ma J."/>
        </authorList>
    </citation>
    <scope>NUCLEOTIDE SEQUENCE [LARGE SCALE GENOMIC DNA]</scope>
    <source>
        <strain evidence="1 2">LMG 29247</strain>
    </source>
</reference>
<comment type="caution">
    <text evidence="1">The sequence shown here is derived from an EMBL/GenBank/DDBJ whole genome shotgun (WGS) entry which is preliminary data.</text>
</comment>
<organism evidence="1 2">
    <name type="scientific">Natrinema soli</name>
    <dbReference type="NCBI Taxonomy" id="1930624"/>
    <lineage>
        <taxon>Archaea</taxon>
        <taxon>Methanobacteriati</taxon>
        <taxon>Methanobacteriota</taxon>
        <taxon>Stenosarchaea group</taxon>
        <taxon>Halobacteria</taxon>
        <taxon>Halobacteriales</taxon>
        <taxon>Natrialbaceae</taxon>
        <taxon>Natrinema</taxon>
    </lineage>
</organism>
<proteinExistence type="predicted"/>
<dbReference type="Proteomes" id="UP001596383">
    <property type="component" value="Unassembled WGS sequence"/>
</dbReference>
<gene>
    <name evidence="1" type="ORF">ACFQE6_21275</name>
</gene>
<dbReference type="EMBL" id="JBHSWV010000373">
    <property type="protein sequence ID" value="MFC6767424.1"/>
    <property type="molecule type" value="Genomic_DNA"/>
</dbReference>
<dbReference type="AlphaFoldDB" id="A0ABD5SQU8"/>
<dbReference type="RefSeq" id="WP_273740315.1">
    <property type="nucleotide sequence ID" value="NZ_JAQIVI010000373.1"/>
</dbReference>